<dbReference type="AlphaFoldDB" id="A0A6P7TZU3"/>
<reference evidence="3 4" key="1">
    <citation type="submission" date="2025-08" db="UniProtKB">
        <authorList>
            <consortium name="RefSeq"/>
        </authorList>
    </citation>
    <scope>IDENTIFICATION</scope>
</reference>
<evidence type="ECO:0000313" key="4">
    <source>
        <dbReference type="RefSeq" id="XP_029656463.1"/>
    </source>
</evidence>
<organism evidence="2 3">
    <name type="scientific">Octopus sinensis</name>
    <name type="common">East Asian common octopus</name>
    <dbReference type="NCBI Taxonomy" id="2607531"/>
    <lineage>
        <taxon>Eukaryota</taxon>
        <taxon>Metazoa</taxon>
        <taxon>Spiralia</taxon>
        <taxon>Lophotrochozoa</taxon>
        <taxon>Mollusca</taxon>
        <taxon>Cephalopoda</taxon>
        <taxon>Coleoidea</taxon>
        <taxon>Octopodiformes</taxon>
        <taxon>Octopoda</taxon>
        <taxon>Incirrata</taxon>
        <taxon>Octopodidae</taxon>
        <taxon>Octopus</taxon>
    </lineage>
</organism>
<dbReference type="RefSeq" id="XP_029656463.1">
    <property type="nucleotide sequence ID" value="XM_029800603.1"/>
</dbReference>
<dbReference type="RefSeq" id="XP_029655465.1">
    <property type="nucleotide sequence ID" value="XM_029799605.1"/>
</dbReference>
<evidence type="ECO:0000313" key="3">
    <source>
        <dbReference type="RefSeq" id="XP_029655465.1"/>
    </source>
</evidence>
<keyword evidence="2" id="KW-1185">Reference proteome</keyword>
<accession>A0A6P7TZU3</accession>
<sequence>MSLFVKFNLKRKNGTRFLKRGSRLLEESPIIDQNLDKKRKSKKRIKESNILEIGDRGKSEDRETITNIETSKPSQDGDGVEDEFIMDFDELASLEVVEQDNVSLLSKTLKEEFEKSGTVKEISEVEEIVTISVLIK</sequence>
<feature type="compositionally biased region" description="Polar residues" evidence="1">
    <location>
        <begin position="65"/>
        <end position="74"/>
    </location>
</feature>
<name>A0A6P7TZU3_9MOLL</name>
<dbReference type="KEGG" id="osn:115229213"/>
<feature type="region of interest" description="Disordered" evidence="1">
    <location>
        <begin position="56"/>
        <end position="79"/>
    </location>
</feature>
<dbReference type="Proteomes" id="UP000515154">
    <property type="component" value="Unplaced"/>
</dbReference>
<dbReference type="KEGG" id="osn:115230404"/>
<gene>
    <name evidence="3" type="primary">LOC115229213</name>
    <name evidence="4" type="synonym">LOC115230404</name>
</gene>
<proteinExistence type="predicted"/>
<evidence type="ECO:0000313" key="2">
    <source>
        <dbReference type="Proteomes" id="UP000515154"/>
    </source>
</evidence>
<evidence type="ECO:0000256" key="1">
    <source>
        <dbReference type="SAM" id="MobiDB-lite"/>
    </source>
</evidence>
<protein>
    <submittedName>
        <fullName evidence="3">Uncharacterized protein LOC115229213</fullName>
    </submittedName>
    <submittedName>
        <fullName evidence="4">Uncharacterized protein LOC115230404</fullName>
    </submittedName>
</protein>